<proteinExistence type="predicted"/>
<dbReference type="Proteomes" id="UP000032247">
    <property type="component" value="Unassembled WGS sequence"/>
</dbReference>
<reference evidence="2 4" key="1">
    <citation type="submission" date="2014-12" db="EMBL/GenBank/DDBJ databases">
        <title>Comparative genome analysis of Bacillus coagulans HM-08, Clostridium butyricum HM-68, Bacillus subtilis HM-66 and Bacillus licheniformis BL-09.</title>
        <authorList>
            <person name="Zhang H."/>
        </authorList>
    </citation>
    <scope>NUCLEOTIDE SEQUENCE [LARGE SCALE GENOMIC DNA]</scope>
    <source>
        <strain evidence="2 4">HM-66</strain>
    </source>
</reference>
<evidence type="ECO:0000313" key="4">
    <source>
        <dbReference type="Proteomes" id="UP000032247"/>
    </source>
</evidence>
<dbReference type="Proteomes" id="UP001214898">
    <property type="component" value="Chromosome"/>
</dbReference>
<name>A0A0D1KNX9_BACIU</name>
<feature type="transmembrane region" description="Helical" evidence="1">
    <location>
        <begin position="77"/>
        <end position="96"/>
    </location>
</feature>
<feature type="transmembrane region" description="Helical" evidence="1">
    <location>
        <begin position="41"/>
        <end position="65"/>
    </location>
</feature>
<protein>
    <recommendedName>
        <fullName evidence="5">DUF2178 domain-containing protein</fullName>
    </recommendedName>
</protein>
<sequence>MSIEEIAKYGNSIGGVIVLLCVAIIWVVSKQMGKDERSNAIFLRVYCFMFYVLAGLILLSIFFEIGEGISGQVYQELTVLMFALSTLFGTIYLFILKKKF</sequence>
<dbReference type="EMBL" id="CP120576">
    <property type="protein sequence ID" value="WEY84765.1"/>
    <property type="molecule type" value="Genomic_DNA"/>
</dbReference>
<evidence type="ECO:0008006" key="5">
    <source>
        <dbReference type="Google" id="ProtNLM"/>
    </source>
</evidence>
<organism evidence="2 4">
    <name type="scientific">Bacillus subtilis</name>
    <dbReference type="NCBI Taxonomy" id="1423"/>
    <lineage>
        <taxon>Bacteria</taxon>
        <taxon>Bacillati</taxon>
        <taxon>Bacillota</taxon>
        <taxon>Bacilli</taxon>
        <taxon>Bacillales</taxon>
        <taxon>Bacillaceae</taxon>
        <taxon>Bacillus</taxon>
    </lineage>
</organism>
<evidence type="ECO:0000313" key="2">
    <source>
        <dbReference type="EMBL" id="KIU10630.1"/>
    </source>
</evidence>
<keyword evidence="1" id="KW-1133">Transmembrane helix</keyword>
<accession>A0A0D1KNX9</accession>
<reference evidence="3" key="2">
    <citation type="submission" date="2023-03" db="EMBL/GenBank/DDBJ databases">
        <title>Complete genome sequences of 52 Bacillus and Priestia strains isolated from West-African fermentations and 26 reference strains from the DSMZ collection.</title>
        <authorList>
            <person name="Wiedenbein E.S."/>
            <person name="Canoy T.S."/>
            <person name="Hui Y."/>
            <person name="Parkouda C."/>
            <person name="Dawende C."/>
            <person name="Ametefe E."/>
            <person name="Jespersen L."/>
            <person name="Nielsen D.S."/>
        </authorList>
    </citation>
    <scope>NUCLEOTIDE SEQUENCE</scope>
    <source>
        <strain evidence="3">PRO56</strain>
    </source>
</reference>
<keyword evidence="1" id="KW-0472">Membrane</keyword>
<dbReference type="PATRIC" id="fig|1423.173.peg.2742"/>
<dbReference type="EMBL" id="JXBC01000004">
    <property type="protein sequence ID" value="KIU10630.1"/>
    <property type="molecule type" value="Genomic_DNA"/>
</dbReference>
<keyword evidence="1" id="KW-0812">Transmembrane</keyword>
<evidence type="ECO:0000256" key="1">
    <source>
        <dbReference type="SAM" id="Phobius"/>
    </source>
</evidence>
<evidence type="ECO:0000313" key="3">
    <source>
        <dbReference type="EMBL" id="WEY84765.1"/>
    </source>
</evidence>
<dbReference type="AlphaFoldDB" id="A0A0D1KNX9"/>
<gene>
    <name evidence="3" type="ORF">P5633_21515</name>
    <name evidence="2" type="ORF">SC09_Contig25orf00429</name>
</gene>
<feature type="transmembrane region" description="Helical" evidence="1">
    <location>
        <begin position="12"/>
        <end position="29"/>
    </location>
</feature>